<comment type="caution">
    <text evidence="1">The sequence shown here is derived from an EMBL/GenBank/DDBJ whole genome shotgun (WGS) entry which is preliminary data.</text>
</comment>
<keyword evidence="2" id="KW-1185">Reference proteome</keyword>
<proteinExistence type="predicted"/>
<protein>
    <submittedName>
        <fullName evidence="1">Uncharacterized protein</fullName>
    </submittedName>
</protein>
<reference evidence="1" key="1">
    <citation type="submission" date="2023-02" db="EMBL/GenBank/DDBJ databases">
        <authorList>
            <person name="Palmer J.M."/>
        </authorList>
    </citation>
    <scope>NUCLEOTIDE SEQUENCE</scope>
    <source>
        <strain evidence="1">FW57</strain>
    </source>
</reference>
<name>A0AAD4EP36_9PEZI</name>
<dbReference type="EMBL" id="JAHCVI010000005">
    <property type="protein sequence ID" value="KAG7284819.1"/>
    <property type="molecule type" value="Genomic_DNA"/>
</dbReference>
<dbReference type="AlphaFoldDB" id="A0AAD4EP36"/>
<organism evidence="1 2">
    <name type="scientific">Staphylotrichum longicolle</name>
    <dbReference type="NCBI Taxonomy" id="669026"/>
    <lineage>
        <taxon>Eukaryota</taxon>
        <taxon>Fungi</taxon>
        <taxon>Dikarya</taxon>
        <taxon>Ascomycota</taxon>
        <taxon>Pezizomycotina</taxon>
        <taxon>Sordariomycetes</taxon>
        <taxon>Sordariomycetidae</taxon>
        <taxon>Sordariales</taxon>
        <taxon>Chaetomiaceae</taxon>
        <taxon>Staphylotrichum</taxon>
    </lineage>
</organism>
<sequence length="290" mass="32625">MPSRITMERVGDRTLLPWDPRRSRPWIEDWCRVVETYSGRELTYPSDRLLALAGLAAFFERKVYNPRDPDASFYAAGPVHYAYSSATTDAPPPPSGLVIDVTGLKVMRPTQQAHQRFGSVTGGYVGMTGNVAVVTISEDDLIKNEDDLLMLPSLGNQRPKLYTMFRRPQTTRLFMRLMPGNKSRRPASADGIIVFDTDPPQLPPKTRIHCLRLGTGPSAFSSTHGAVDFGLALMEVHNCFELDMRGGVRRMDGQDPREMFPRMRRVGLFEVDVWNKKWPELAVKTSVVVV</sequence>
<evidence type="ECO:0000313" key="2">
    <source>
        <dbReference type="Proteomes" id="UP001197093"/>
    </source>
</evidence>
<dbReference type="Proteomes" id="UP001197093">
    <property type="component" value="Unassembled WGS sequence"/>
</dbReference>
<accession>A0AAD4EP36</accession>
<gene>
    <name evidence="1" type="ORF">NEMBOFW57_009434</name>
</gene>
<evidence type="ECO:0000313" key="1">
    <source>
        <dbReference type="EMBL" id="KAG7284819.1"/>
    </source>
</evidence>